<dbReference type="PROSITE" id="PS50943">
    <property type="entry name" value="HTH_CROC1"/>
    <property type="match status" value="1"/>
</dbReference>
<evidence type="ECO:0000313" key="3">
    <source>
        <dbReference type="Proteomes" id="UP000665026"/>
    </source>
</evidence>
<sequence length="78" mass="8375">MNSSQLRMARAATRLSVRELAELAGVTPATISRFETEKGGLQMKTVQSIQGALEKLGVVFVAKNGGPAGIRYEPIQED</sequence>
<dbReference type="AlphaFoldDB" id="A0A975EMB0"/>
<reference evidence="2" key="1">
    <citation type="submission" date="2020-07" db="EMBL/GenBank/DDBJ databases">
        <title>Genome sequences of bacteria associated with the marine, planktonic diatom Thalassiosira profunda strain ECT2AJA-044.</title>
        <authorList>
            <person name="Gargas C.B."/>
            <person name="Roberts W.R."/>
            <person name="Alverson A.J."/>
        </authorList>
    </citation>
    <scope>NUCLEOTIDE SEQUENCE</scope>
    <source>
        <strain evidence="2">ECT2AJA-044</strain>
    </source>
</reference>
<dbReference type="RefSeq" id="WP_209355360.1">
    <property type="nucleotide sequence ID" value="NZ_CP060010.1"/>
</dbReference>
<gene>
    <name evidence="2" type="ORF">HZ995_09110</name>
</gene>
<evidence type="ECO:0000313" key="2">
    <source>
        <dbReference type="EMBL" id="QTN34669.1"/>
    </source>
</evidence>
<dbReference type="Proteomes" id="UP000665026">
    <property type="component" value="Chromosome"/>
</dbReference>
<feature type="domain" description="HTH cro/C1-type" evidence="1">
    <location>
        <begin position="6"/>
        <end position="60"/>
    </location>
</feature>
<dbReference type="KEGG" id="cact:HZ995_09110"/>
<proteinExistence type="predicted"/>
<dbReference type="SMART" id="SM00530">
    <property type="entry name" value="HTH_XRE"/>
    <property type="match status" value="1"/>
</dbReference>
<dbReference type="EMBL" id="CP060010">
    <property type="protein sequence ID" value="QTN34669.1"/>
    <property type="molecule type" value="Genomic_DNA"/>
</dbReference>
<organism evidence="2 3">
    <name type="scientific">Cognatishimia activa</name>
    <dbReference type="NCBI Taxonomy" id="1715691"/>
    <lineage>
        <taxon>Bacteria</taxon>
        <taxon>Pseudomonadati</taxon>
        <taxon>Pseudomonadota</taxon>
        <taxon>Alphaproteobacteria</taxon>
        <taxon>Rhodobacterales</taxon>
        <taxon>Paracoccaceae</taxon>
        <taxon>Cognatishimia</taxon>
    </lineage>
</organism>
<dbReference type="CDD" id="cd00093">
    <property type="entry name" value="HTH_XRE"/>
    <property type="match status" value="1"/>
</dbReference>
<dbReference type="Gene3D" id="1.10.260.40">
    <property type="entry name" value="lambda repressor-like DNA-binding domains"/>
    <property type="match status" value="1"/>
</dbReference>
<dbReference type="InterPro" id="IPR001387">
    <property type="entry name" value="Cro/C1-type_HTH"/>
</dbReference>
<accession>A0A975EMB0</accession>
<dbReference type="SUPFAM" id="SSF47413">
    <property type="entry name" value="lambda repressor-like DNA-binding domains"/>
    <property type="match status" value="1"/>
</dbReference>
<dbReference type="InterPro" id="IPR010982">
    <property type="entry name" value="Lambda_DNA-bd_dom_sf"/>
</dbReference>
<protein>
    <submittedName>
        <fullName evidence="2">Helix-turn-helix transcriptional regulator</fullName>
    </submittedName>
</protein>
<name>A0A975EMB0_9RHOB</name>
<dbReference type="Pfam" id="PF13560">
    <property type="entry name" value="HTH_31"/>
    <property type="match status" value="1"/>
</dbReference>
<dbReference type="GO" id="GO:0003677">
    <property type="term" value="F:DNA binding"/>
    <property type="evidence" value="ECO:0007669"/>
    <property type="project" value="InterPro"/>
</dbReference>
<evidence type="ECO:0000259" key="1">
    <source>
        <dbReference type="PROSITE" id="PS50943"/>
    </source>
</evidence>